<dbReference type="SUPFAM" id="SSF143631">
    <property type="entry name" value="ApbE-like"/>
    <property type="match status" value="1"/>
</dbReference>
<comment type="cofactor">
    <cofactor evidence="11">
        <name>Mg(2+)</name>
        <dbReference type="ChEBI" id="CHEBI:18420"/>
    </cofactor>
    <cofactor evidence="11">
        <name>Mn(2+)</name>
        <dbReference type="ChEBI" id="CHEBI:29035"/>
    </cofactor>
    <text evidence="11">Magnesium. Can also use manganese.</text>
</comment>
<evidence type="ECO:0000256" key="1">
    <source>
        <dbReference type="ARBA" id="ARBA00011955"/>
    </source>
</evidence>
<dbReference type="OrthoDB" id="9778595at2"/>
<evidence type="ECO:0000256" key="4">
    <source>
        <dbReference type="ARBA" id="ARBA00022679"/>
    </source>
</evidence>
<feature type="binding site" evidence="11">
    <location>
        <position position="284"/>
    </location>
    <ligand>
        <name>Mg(2+)</name>
        <dbReference type="ChEBI" id="CHEBI:18420"/>
    </ligand>
</feature>
<dbReference type="PIRSF" id="PIRSF006268">
    <property type="entry name" value="ApbE"/>
    <property type="match status" value="1"/>
</dbReference>
<keyword evidence="4 10" id="KW-0808">Transferase</keyword>
<dbReference type="PANTHER" id="PTHR30040:SF2">
    <property type="entry name" value="FAD:PROTEIN FMN TRANSFERASE"/>
    <property type="match status" value="1"/>
</dbReference>
<dbReference type="InterPro" id="IPR024932">
    <property type="entry name" value="ApbE"/>
</dbReference>
<evidence type="ECO:0000313" key="14">
    <source>
        <dbReference type="Proteomes" id="UP000245962"/>
    </source>
</evidence>
<keyword evidence="12" id="KW-1003">Cell membrane</keyword>
<keyword evidence="3 10" id="KW-0285">Flavoprotein</keyword>
<dbReference type="PROSITE" id="PS51257">
    <property type="entry name" value="PROKAR_LIPOPROTEIN"/>
    <property type="match status" value="1"/>
</dbReference>
<evidence type="ECO:0000256" key="9">
    <source>
        <dbReference type="ARBA" id="ARBA00048540"/>
    </source>
</evidence>
<dbReference type="AlphaFoldDB" id="A0A2U0I7G1"/>
<organism evidence="13 14">
    <name type="scientific">Marixanthomonas spongiae</name>
    <dbReference type="NCBI Taxonomy" id="2174845"/>
    <lineage>
        <taxon>Bacteria</taxon>
        <taxon>Pseudomonadati</taxon>
        <taxon>Bacteroidota</taxon>
        <taxon>Flavobacteriia</taxon>
        <taxon>Flavobacteriales</taxon>
        <taxon>Flavobacteriaceae</taxon>
        <taxon>Marixanthomonas</taxon>
    </lineage>
</organism>
<evidence type="ECO:0000256" key="7">
    <source>
        <dbReference type="ARBA" id="ARBA00022842"/>
    </source>
</evidence>
<evidence type="ECO:0000313" key="13">
    <source>
        <dbReference type="EMBL" id="PVW17032.1"/>
    </source>
</evidence>
<keyword evidence="7 10" id="KW-0460">Magnesium</keyword>
<keyword evidence="5 10" id="KW-0479">Metal-binding</keyword>
<dbReference type="Proteomes" id="UP000245962">
    <property type="component" value="Unassembled WGS sequence"/>
</dbReference>
<reference evidence="13 14" key="1">
    <citation type="submission" date="2018-04" db="EMBL/GenBank/DDBJ databases">
        <title>Marixanthomonas spongiae HN-E44 sp. nov., isolated from a marine sponge.</title>
        <authorList>
            <person name="Luo L."/>
            <person name="Zhuang L."/>
        </authorList>
    </citation>
    <scope>NUCLEOTIDE SEQUENCE [LARGE SCALE GENOMIC DNA]</scope>
    <source>
        <strain evidence="13 14">HN-E44</strain>
    </source>
</reference>
<keyword evidence="14" id="KW-1185">Reference proteome</keyword>
<name>A0A2U0I7G1_9FLAO</name>
<comment type="subcellular location">
    <subcellularLocation>
        <location evidence="12">Cell inner membrane</location>
        <topology evidence="12">Lipid-anchor</topology>
        <orientation evidence="12">Periplasmic side</orientation>
    </subcellularLocation>
</comment>
<evidence type="ECO:0000256" key="8">
    <source>
        <dbReference type="ARBA" id="ARBA00031306"/>
    </source>
</evidence>
<comment type="catalytic activity">
    <reaction evidence="9 10 12">
        <text>L-threonyl-[protein] + FAD = FMN-L-threonyl-[protein] + AMP + H(+)</text>
        <dbReference type="Rhea" id="RHEA:36847"/>
        <dbReference type="Rhea" id="RHEA-COMP:11060"/>
        <dbReference type="Rhea" id="RHEA-COMP:11061"/>
        <dbReference type="ChEBI" id="CHEBI:15378"/>
        <dbReference type="ChEBI" id="CHEBI:30013"/>
        <dbReference type="ChEBI" id="CHEBI:57692"/>
        <dbReference type="ChEBI" id="CHEBI:74257"/>
        <dbReference type="ChEBI" id="CHEBI:456215"/>
        <dbReference type="EC" id="2.7.1.180"/>
    </reaction>
</comment>
<comment type="caution">
    <text evidence="13">The sequence shown here is derived from an EMBL/GenBank/DDBJ whole genome shotgun (WGS) entry which is preliminary data.</text>
</comment>
<feature type="binding site" evidence="11">
    <location>
        <position position="165"/>
    </location>
    <ligand>
        <name>Mg(2+)</name>
        <dbReference type="ChEBI" id="CHEBI:18420"/>
    </ligand>
</feature>
<evidence type="ECO:0000256" key="12">
    <source>
        <dbReference type="RuleBase" id="RU363002"/>
    </source>
</evidence>
<sequence>MRCLLVITTLFLLFSCGENSPEKIYMEGKAFGTTYHIQYFSQEGFDAQEGIDSVVEAVNHSVSTYIPNSDISKINRGDSTVVIDQTFREVFVLSEKIHKQTQGYFDPTIGVLRNAYGFGDAKPLQEIDSTTLDSLMQFVGFDKVTLTSENTIQKTHPQIYFDFNAIAKGYGIDLLGSYLEKNQITNYLIELGGEILAKGINVEKQKPWVVGIESVNSEINNRNVAETVPLKNEAMASSGNYRKFRIDSLTGKKYVHTINPITGKAQQSNVTSATVIAPTCAEADAYATSFMALGLEKAKKLLQTLPKVEAYLTYTDSLNQHKEYLTEGMKARIQD</sequence>
<dbReference type="Pfam" id="PF02424">
    <property type="entry name" value="ApbE"/>
    <property type="match status" value="1"/>
</dbReference>
<evidence type="ECO:0000256" key="3">
    <source>
        <dbReference type="ARBA" id="ARBA00022630"/>
    </source>
</evidence>
<dbReference type="PANTHER" id="PTHR30040">
    <property type="entry name" value="THIAMINE BIOSYNTHESIS LIPOPROTEIN APBE"/>
    <property type="match status" value="1"/>
</dbReference>
<dbReference type="GO" id="GO:0005886">
    <property type="term" value="C:plasma membrane"/>
    <property type="evidence" value="ECO:0007669"/>
    <property type="project" value="UniProtKB-SubCell"/>
</dbReference>
<dbReference type="Gene3D" id="3.10.520.10">
    <property type="entry name" value="ApbE-like domains"/>
    <property type="match status" value="1"/>
</dbReference>
<evidence type="ECO:0000256" key="10">
    <source>
        <dbReference type="PIRNR" id="PIRNR006268"/>
    </source>
</evidence>
<evidence type="ECO:0000256" key="2">
    <source>
        <dbReference type="ARBA" id="ARBA00016337"/>
    </source>
</evidence>
<protein>
    <recommendedName>
        <fullName evidence="2 10">FAD:protein FMN transferase</fullName>
        <ecNumber evidence="1 10">2.7.1.180</ecNumber>
    </recommendedName>
    <alternativeName>
        <fullName evidence="8 10">Flavin transferase</fullName>
    </alternativeName>
</protein>
<dbReference type="GO" id="GO:0016740">
    <property type="term" value="F:transferase activity"/>
    <property type="evidence" value="ECO:0007669"/>
    <property type="project" value="UniProtKB-UniRule"/>
</dbReference>
<dbReference type="EC" id="2.7.1.180" evidence="1 10"/>
<evidence type="ECO:0000256" key="6">
    <source>
        <dbReference type="ARBA" id="ARBA00022827"/>
    </source>
</evidence>
<evidence type="ECO:0000256" key="11">
    <source>
        <dbReference type="PIRSR" id="PIRSR006268-2"/>
    </source>
</evidence>
<feature type="binding site" evidence="11">
    <location>
        <position position="288"/>
    </location>
    <ligand>
        <name>Mg(2+)</name>
        <dbReference type="ChEBI" id="CHEBI:18420"/>
    </ligand>
</feature>
<dbReference type="EMBL" id="QEHR01000001">
    <property type="protein sequence ID" value="PVW17032.1"/>
    <property type="molecule type" value="Genomic_DNA"/>
</dbReference>
<comment type="similarity">
    <text evidence="10 12">Belongs to the ApbE family.</text>
</comment>
<evidence type="ECO:0000256" key="5">
    <source>
        <dbReference type="ARBA" id="ARBA00022723"/>
    </source>
</evidence>
<keyword evidence="12" id="KW-0449">Lipoprotein</keyword>
<comment type="function">
    <text evidence="12">Flavin transferase that catalyzes the transfer of the FMN moiety of FAD and its covalent binding to the hydroxyl group of a threonine residue in a target flavoprotein.</text>
</comment>
<accession>A0A2U0I7G1</accession>
<dbReference type="InterPro" id="IPR003374">
    <property type="entry name" value="ApbE-like_sf"/>
</dbReference>
<keyword evidence="12" id="KW-0997">Cell inner membrane</keyword>
<keyword evidence="6 10" id="KW-0274">FAD</keyword>
<dbReference type="GO" id="GO:0046872">
    <property type="term" value="F:metal ion binding"/>
    <property type="evidence" value="ECO:0007669"/>
    <property type="project" value="UniProtKB-UniRule"/>
</dbReference>
<proteinExistence type="inferred from homology"/>
<keyword evidence="12" id="KW-0472">Membrane</keyword>
<gene>
    <name evidence="13" type="ORF">DDV96_00440</name>
</gene>